<evidence type="ECO:0000259" key="1">
    <source>
        <dbReference type="Pfam" id="PF14213"/>
    </source>
</evidence>
<dbReference type="Pfam" id="PF14213">
    <property type="entry name" value="DUF4325"/>
    <property type="match status" value="1"/>
</dbReference>
<evidence type="ECO:0000313" key="2">
    <source>
        <dbReference type="EMBL" id="KZB62132.1"/>
    </source>
</evidence>
<dbReference type="OrthoDB" id="512307at2"/>
<comment type="caution">
    <text evidence="2">The sequence shown here is derived from an EMBL/GenBank/DDBJ whole genome shotgun (WGS) entry which is preliminary data.</text>
</comment>
<sequence>MMALQKIKILDLTNDPNFVDTEDGNKVHELVATAFERGDNVELSFVGASQIITAFTNAVIGQLYNEFPEDMIKRKLKIVDVPEGFGGTIVRSINRGKRFYENKDEIGEIMSHYEG</sequence>
<dbReference type="EMBL" id="LPVY01000021">
    <property type="protein sequence ID" value="KZB62132.1"/>
    <property type="molecule type" value="Genomic_DNA"/>
</dbReference>
<dbReference type="InterPro" id="IPR025474">
    <property type="entry name" value="DUF4325"/>
</dbReference>
<dbReference type="Proteomes" id="UP000076335">
    <property type="component" value="Unassembled WGS sequence"/>
</dbReference>
<reference evidence="2 3" key="1">
    <citation type="submission" date="2015-12" db="EMBL/GenBank/DDBJ databases">
        <title>Genome sequence of Thalassospira lucentensis MCCC 1A02072.</title>
        <authorList>
            <person name="Lu L."/>
            <person name="Lai Q."/>
            <person name="Shao Z."/>
            <person name="Qian P."/>
        </authorList>
    </citation>
    <scope>NUCLEOTIDE SEQUENCE [LARGE SCALE GENOMIC DNA]</scope>
    <source>
        <strain evidence="2 3">MCCC 1A02072</strain>
    </source>
</reference>
<accession>A0A154L1U7</accession>
<dbReference type="AlphaFoldDB" id="A0A154L1U7"/>
<dbReference type="RefSeq" id="WP_062952711.1">
    <property type="nucleotide sequence ID" value="NZ_LPVY01000021.1"/>
</dbReference>
<name>A0A154L1U7_9PROT</name>
<protein>
    <recommendedName>
        <fullName evidence="1">DUF4325 domain-containing protein</fullName>
    </recommendedName>
</protein>
<evidence type="ECO:0000313" key="3">
    <source>
        <dbReference type="Proteomes" id="UP000076335"/>
    </source>
</evidence>
<proteinExistence type="predicted"/>
<gene>
    <name evidence="2" type="ORF">AUP42_04020</name>
</gene>
<feature type="domain" description="DUF4325" evidence="1">
    <location>
        <begin position="23"/>
        <end position="80"/>
    </location>
</feature>
<organism evidence="2 3">
    <name type="scientific">Thalassospira lucentensis</name>
    <dbReference type="NCBI Taxonomy" id="168935"/>
    <lineage>
        <taxon>Bacteria</taxon>
        <taxon>Pseudomonadati</taxon>
        <taxon>Pseudomonadota</taxon>
        <taxon>Alphaproteobacteria</taxon>
        <taxon>Rhodospirillales</taxon>
        <taxon>Thalassospiraceae</taxon>
        <taxon>Thalassospira</taxon>
    </lineage>
</organism>